<protein>
    <submittedName>
        <fullName evidence="2">Uncharacterized protein</fullName>
    </submittedName>
</protein>
<accession>A0AAN8SQY4</accession>
<dbReference type="EMBL" id="JBANQN010000012">
    <property type="protein sequence ID" value="KAK6773673.1"/>
    <property type="molecule type" value="Genomic_DNA"/>
</dbReference>
<evidence type="ECO:0000313" key="3">
    <source>
        <dbReference type="Proteomes" id="UP001371456"/>
    </source>
</evidence>
<proteinExistence type="predicted"/>
<feature type="region of interest" description="Disordered" evidence="1">
    <location>
        <begin position="34"/>
        <end position="75"/>
    </location>
</feature>
<gene>
    <name evidence="2" type="ORF">RDI58_028911</name>
</gene>
<name>A0AAN8SQY4_SOLBU</name>
<comment type="caution">
    <text evidence="2">The sequence shown here is derived from an EMBL/GenBank/DDBJ whole genome shotgun (WGS) entry which is preliminary data.</text>
</comment>
<sequence>MHVTRRRKISHTLDEVAGERTNRVWPIVKDPLEAQDESIPLPHPTQLNPTFAPRQEPPRDTRPPIPPPIGTDQDIRNTVHLLAELVTTQRAIK</sequence>
<reference evidence="2 3" key="1">
    <citation type="submission" date="2024-02" db="EMBL/GenBank/DDBJ databases">
        <title>de novo genome assembly of Solanum bulbocastanum strain 11H21.</title>
        <authorList>
            <person name="Hosaka A.J."/>
        </authorList>
    </citation>
    <scope>NUCLEOTIDE SEQUENCE [LARGE SCALE GENOMIC DNA]</scope>
    <source>
        <tissue evidence="2">Young leaves</tissue>
    </source>
</reference>
<organism evidence="2 3">
    <name type="scientific">Solanum bulbocastanum</name>
    <name type="common">Wild potato</name>
    <dbReference type="NCBI Taxonomy" id="147425"/>
    <lineage>
        <taxon>Eukaryota</taxon>
        <taxon>Viridiplantae</taxon>
        <taxon>Streptophyta</taxon>
        <taxon>Embryophyta</taxon>
        <taxon>Tracheophyta</taxon>
        <taxon>Spermatophyta</taxon>
        <taxon>Magnoliopsida</taxon>
        <taxon>eudicotyledons</taxon>
        <taxon>Gunneridae</taxon>
        <taxon>Pentapetalae</taxon>
        <taxon>asterids</taxon>
        <taxon>lamiids</taxon>
        <taxon>Solanales</taxon>
        <taxon>Solanaceae</taxon>
        <taxon>Solanoideae</taxon>
        <taxon>Solaneae</taxon>
        <taxon>Solanum</taxon>
    </lineage>
</organism>
<dbReference type="Proteomes" id="UP001371456">
    <property type="component" value="Unassembled WGS sequence"/>
</dbReference>
<evidence type="ECO:0000256" key="1">
    <source>
        <dbReference type="SAM" id="MobiDB-lite"/>
    </source>
</evidence>
<evidence type="ECO:0000313" key="2">
    <source>
        <dbReference type="EMBL" id="KAK6773673.1"/>
    </source>
</evidence>
<keyword evidence="3" id="KW-1185">Reference proteome</keyword>
<dbReference type="AlphaFoldDB" id="A0AAN8SQY4"/>